<dbReference type="OrthoDB" id="3545258at2759"/>
<proteinExistence type="predicted"/>
<evidence type="ECO:0000313" key="3">
    <source>
        <dbReference type="Proteomes" id="UP000799302"/>
    </source>
</evidence>
<dbReference type="AlphaFoldDB" id="A0A6A6U4A0"/>
<dbReference type="EMBL" id="MU004239">
    <property type="protein sequence ID" value="KAF2665958.1"/>
    <property type="molecule type" value="Genomic_DNA"/>
</dbReference>
<accession>A0A6A6U4A0</accession>
<reference evidence="2" key="1">
    <citation type="journal article" date="2020" name="Stud. Mycol.">
        <title>101 Dothideomycetes genomes: a test case for predicting lifestyles and emergence of pathogens.</title>
        <authorList>
            <person name="Haridas S."/>
            <person name="Albert R."/>
            <person name="Binder M."/>
            <person name="Bloem J."/>
            <person name="Labutti K."/>
            <person name="Salamov A."/>
            <person name="Andreopoulos B."/>
            <person name="Baker S."/>
            <person name="Barry K."/>
            <person name="Bills G."/>
            <person name="Bluhm B."/>
            <person name="Cannon C."/>
            <person name="Castanera R."/>
            <person name="Culley D."/>
            <person name="Daum C."/>
            <person name="Ezra D."/>
            <person name="Gonzalez J."/>
            <person name="Henrissat B."/>
            <person name="Kuo A."/>
            <person name="Liang C."/>
            <person name="Lipzen A."/>
            <person name="Lutzoni F."/>
            <person name="Magnuson J."/>
            <person name="Mondo S."/>
            <person name="Nolan M."/>
            <person name="Ohm R."/>
            <person name="Pangilinan J."/>
            <person name="Park H.-J."/>
            <person name="Ramirez L."/>
            <person name="Alfaro M."/>
            <person name="Sun H."/>
            <person name="Tritt A."/>
            <person name="Yoshinaga Y."/>
            <person name="Zwiers L.-H."/>
            <person name="Turgeon B."/>
            <person name="Goodwin S."/>
            <person name="Spatafora J."/>
            <person name="Crous P."/>
            <person name="Grigoriev I."/>
        </authorList>
    </citation>
    <scope>NUCLEOTIDE SEQUENCE</scope>
    <source>
        <strain evidence="2">CBS 115976</strain>
    </source>
</reference>
<gene>
    <name evidence="2" type="ORF">BT63DRAFT_44856</name>
</gene>
<sequence>METTNTMASIQNPAKDPAIEESAQPLDRLSDEGPANEEEPSESAKDQLMSLLDTIRDTLPRHEGSRIKAGLTANLFHANYMLRTLRGPEAIREIKMSPAAAKAWKLHMQGLRVYGWERRIYSILSYWRDAYKKKSKAIRFREKDATPDKPNVENPSVDEAPESKRQKTTQVKAMSSRSDHSRPVSIASGDSSAIEASTKEDDHTRHIKEIARERDNYACILTNVELAESTHIFPQKLRRNGMNAEAKRAGHYMEIFFEAKALRESWEKVEIQMNKETAANILTLSLDARVYWTAHLFALEPLDPEKHDDPEKLLRVRFHWRPKLEGAYLLVHCRLPNDKSPLREIKSGDVFEIETDNPNKRPLPDRDLLRLVYNFHGVVWADDGAFNDDSDTKDSASVGSVVSDEPVDFQQAPGGSESFIEKVGSWMDDVPLEGDEQVGLGCDS</sequence>
<evidence type="ECO:0008006" key="4">
    <source>
        <dbReference type="Google" id="ProtNLM"/>
    </source>
</evidence>
<protein>
    <recommendedName>
        <fullName evidence="4">HNH nuclease domain-containing protein</fullName>
    </recommendedName>
</protein>
<keyword evidence="3" id="KW-1185">Reference proteome</keyword>
<name>A0A6A6U4A0_9PEZI</name>
<feature type="compositionally biased region" description="Basic and acidic residues" evidence="1">
    <location>
        <begin position="142"/>
        <end position="151"/>
    </location>
</feature>
<evidence type="ECO:0000256" key="1">
    <source>
        <dbReference type="SAM" id="MobiDB-lite"/>
    </source>
</evidence>
<feature type="region of interest" description="Disordered" evidence="1">
    <location>
        <begin position="142"/>
        <end position="202"/>
    </location>
</feature>
<feature type="compositionally biased region" description="Polar residues" evidence="1">
    <location>
        <begin position="1"/>
        <end position="12"/>
    </location>
</feature>
<organism evidence="2 3">
    <name type="scientific">Microthyrium microscopicum</name>
    <dbReference type="NCBI Taxonomy" id="703497"/>
    <lineage>
        <taxon>Eukaryota</taxon>
        <taxon>Fungi</taxon>
        <taxon>Dikarya</taxon>
        <taxon>Ascomycota</taxon>
        <taxon>Pezizomycotina</taxon>
        <taxon>Dothideomycetes</taxon>
        <taxon>Dothideomycetes incertae sedis</taxon>
        <taxon>Microthyriales</taxon>
        <taxon>Microthyriaceae</taxon>
        <taxon>Microthyrium</taxon>
    </lineage>
</organism>
<feature type="region of interest" description="Disordered" evidence="1">
    <location>
        <begin position="1"/>
        <end position="46"/>
    </location>
</feature>
<evidence type="ECO:0000313" key="2">
    <source>
        <dbReference type="EMBL" id="KAF2665958.1"/>
    </source>
</evidence>
<dbReference type="Proteomes" id="UP000799302">
    <property type="component" value="Unassembled WGS sequence"/>
</dbReference>